<protein>
    <submittedName>
        <fullName evidence="1">Membrane protein</fullName>
    </submittedName>
</protein>
<dbReference type="Gene3D" id="1.10.10.1320">
    <property type="entry name" value="Anti-sigma factor, zinc-finger domain"/>
    <property type="match status" value="1"/>
</dbReference>
<dbReference type="Proteomes" id="UP000661507">
    <property type="component" value="Unassembled WGS sequence"/>
</dbReference>
<organism evidence="1 2">
    <name type="scientific">Neoroseomonas lacus</name>
    <dbReference type="NCBI Taxonomy" id="287609"/>
    <lineage>
        <taxon>Bacteria</taxon>
        <taxon>Pseudomonadati</taxon>
        <taxon>Pseudomonadota</taxon>
        <taxon>Alphaproteobacteria</taxon>
        <taxon>Acetobacterales</taxon>
        <taxon>Acetobacteraceae</taxon>
        <taxon>Neoroseomonas</taxon>
    </lineage>
</organism>
<name>A0A917KSP0_9PROT</name>
<accession>A0A917KSP0</accession>
<evidence type="ECO:0000313" key="2">
    <source>
        <dbReference type="Proteomes" id="UP000661507"/>
    </source>
</evidence>
<reference evidence="1" key="2">
    <citation type="submission" date="2020-09" db="EMBL/GenBank/DDBJ databases">
        <authorList>
            <person name="Sun Q."/>
            <person name="Zhou Y."/>
        </authorList>
    </citation>
    <scope>NUCLEOTIDE SEQUENCE</scope>
    <source>
        <strain evidence="1">CGMCC 1.3617</strain>
    </source>
</reference>
<dbReference type="EMBL" id="BMKW01000009">
    <property type="protein sequence ID" value="GGJ25912.1"/>
    <property type="molecule type" value="Genomic_DNA"/>
</dbReference>
<proteinExistence type="predicted"/>
<comment type="caution">
    <text evidence="1">The sequence shown here is derived from an EMBL/GenBank/DDBJ whole genome shotgun (WGS) entry which is preliminary data.</text>
</comment>
<gene>
    <name evidence="1" type="ORF">GCM10011320_36580</name>
</gene>
<dbReference type="AlphaFoldDB" id="A0A917KSP0"/>
<dbReference type="RefSeq" id="WP_188969273.1">
    <property type="nucleotide sequence ID" value="NZ_BMKW01000009.1"/>
</dbReference>
<reference evidence="1" key="1">
    <citation type="journal article" date="2014" name="Int. J. Syst. Evol. Microbiol.">
        <title>Complete genome sequence of Corynebacterium casei LMG S-19264T (=DSM 44701T), isolated from a smear-ripened cheese.</title>
        <authorList>
            <consortium name="US DOE Joint Genome Institute (JGI-PGF)"/>
            <person name="Walter F."/>
            <person name="Albersmeier A."/>
            <person name="Kalinowski J."/>
            <person name="Ruckert C."/>
        </authorList>
    </citation>
    <scope>NUCLEOTIDE SEQUENCE</scope>
    <source>
        <strain evidence="1">CGMCC 1.3617</strain>
    </source>
</reference>
<dbReference type="InterPro" id="IPR041916">
    <property type="entry name" value="Anti_sigma_zinc_sf"/>
</dbReference>
<sequence>MSEPCEDRILLLQADHDGELDAGRAAELATHVATCLGCAAARRDLAAVSTRLRRELPYHRAPDRLRAAITAQMAPVAAPPPPRRALLRRQIPAFVAGMAAAASVALVVLPRRGSDVAEQVLGSHLRSLQAAHLFDVASSDRHTVKPWFDGRLDFAPPVRDLAAQGFPLEGGRLDHIEGRAVAALVYRRARHVINLFLWPSHSLRPSEPAASTISGYHLLRWREGDMVFWAVSDVNLAELEEFVRLWRAAT</sequence>
<keyword evidence="2" id="KW-1185">Reference proteome</keyword>
<evidence type="ECO:0000313" key="1">
    <source>
        <dbReference type="EMBL" id="GGJ25912.1"/>
    </source>
</evidence>